<evidence type="ECO:0000256" key="3">
    <source>
        <dbReference type="SAM" id="MobiDB-lite"/>
    </source>
</evidence>
<feature type="region of interest" description="Disordered" evidence="3">
    <location>
        <begin position="345"/>
        <end position="369"/>
    </location>
</feature>
<evidence type="ECO:0000313" key="6">
    <source>
        <dbReference type="Proteomes" id="UP001054857"/>
    </source>
</evidence>
<dbReference type="AlphaFoldDB" id="A0AAD3HH63"/>
<keyword evidence="2" id="KW-0539">Nucleus</keyword>
<evidence type="ECO:0000256" key="2">
    <source>
        <dbReference type="ARBA" id="ARBA00023242"/>
    </source>
</evidence>
<feature type="region of interest" description="Disordered" evidence="3">
    <location>
        <begin position="1"/>
        <end position="149"/>
    </location>
</feature>
<dbReference type="Pfam" id="PF08698">
    <property type="entry name" value="Fcf2"/>
    <property type="match status" value="1"/>
</dbReference>
<proteinExistence type="predicted"/>
<dbReference type="GO" id="GO:0003723">
    <property type="term" value="F:RNA binding"/>
    <property type="evidence" value="ECO:0007669"/>
    <property type="project" value="TreeGrafter"/>
</dbReference>
<gene>
    <name evidence="5" type="ORF">Agub_g1278</name>
</gene>
<comment type="caution">
    <text evidence="5">The sequence shown here is derived from an EMBL/GenBank/DDBJ whole genome shotgun (WGS) entry which is preliminary data.</text>
</comment>
<feature type="compositionally biased region" description="Low complexity" evidence="3">
    <location>
        <begin position="52"/>
        <end position="93"/>
    </location>
</feature>
<feature type="region of interest" description="Disordered" evidence="3">
    <location>
        <begin position="163"/>
        <end position="246"/>
    </location>
</feature>
<dbReference type="Proteomes" id="UP001054857">
    <property type="component" value="Unassembled WGS sequence"/>
</dbReference>
<feature type="compositionally biased region" description="Basic residues" evidence="3">
    <location>
        <begin position="31"/>
        <end position="41"/>
    </location>
</feature>
<name>A0AAD3HH63_9CHLO</name>
<dbReference type="InterPro" id="IPR039883">
    <property type="entry name" value="Fcf2/DNTTIP2"/>
</dbReference>
<feature type="compositionally biased region" description="Polar residues" evidence="3">
    <location>
        <begin position="20"/>
        <end position="30"/>
    </location>
</feature>
<dbReference type="GO" id="GO:0006396">
    <property type="term" value="P:RNA processing"/>
    <property type="evidence" value="ECO:0007669"/>
    <property type="project" value="TreeGrafter"/>
</dbReference>
<evidence type="ECO:0000256" key="1">
    <source>
        <dbReference type="ARBA" id="ARBA00004604"/>
    </source>
</evidence>
<keyword evidence="6" id="KW-1185">Reference proteome</keyword>
<reference evidence="5 6" key="1">
    <citation type="journal article" date="2021" name="Sci. Rep.">
        <title>Genome sequencing of the multicellular alga Astrephomene provides insights into convergent evolution of germ-soma differentiation.</title>
        <authorList>
            <person name="Yamashita S."/>
            <person name="Yamamoto K."/>
            <person name="Matsuzaki R."/>
            <person name="Suzuki S."/>
            <person name="Yamaguchi H."/>
            <person name="Hirooka S."/>
            <person name="Minakuchi Y."/>
            <person name="Miyagishima S."/>
            <person name="Kawachi M."/>
            <person name="Toyoda A."/>
            <person name="Nozaki H."/>
        </authorList>
    </citation>
    <scope>NUCLEOTIDE SEQUENCE [LARGE SCALE GENOMIC DNA]</scope>
    <source>
        <strain evidence="5 6">NIES-4017</strain>
    </source>
</reference>
<feature type="compositionally biased region" description="Basic and acidic residues" evidence="3">
    <location>
        <begin position="237"/>
        <end position="246"/>
    </location>
</feature>
<sequence>MVSTRRSVQRAAEAGENKETSQAAGTSTTLKRGRTGARARGRPAAQVDEEPQLAPVQEAAAPAAQSQQVVEDVQEAQVNQQPETEPAAEPVAAGGEGPSVSKAEAIPGGGQDSESSGGEDDDSGSEESSDRSSSSDSDDDDILGPNLMGQLASSLRAALHARAGVRDVSPSPPAEQLLTSASEPKLGLGSEPEAIRWQAETDRVKAGSSSQKRLAAGTVAEKEKGLAKQLLAPPRSKVAEKESEADRKRWFELPTTKITDEVKQELRLLRLRGAYDPKRFYKSFDETKFPKRFQIGTVVDNPQDFYSSRLTGRERGASITQELLADPVVTAVRKKRYAKLQQEATRFQKVKKRKTDQVRANPKPKRPKH</sequence>
<organism evidence="5 6">
    <name type="scientific">Astrephomene gubernaculifera</name>
    <dbReference type="NCBI Taxonomy" id="47775"/>
    <lineage>
        <taxon>Eukaryota</taxon>
        <taxon>Viridiplantae</taxon>
        <taxon>Chlorophyta</taxon>
        <taxon>core chlorophytes</taxon>
        <taxon>Chlorophyceae</taxon>
        <taxon>CS clade</taxon>
        <taxon>Chlamydomonadales</taxon>
        <taxon>Astrephomenaceae</taxon>
        <taxon>Astrephomene</taxon>
    </lineage>
</organism>
<feature type="domain" description="Fcf2 pre-rRNA processing C-terminal" evidence="4">
    <location>
        <begin position="245"/>
        <end position="336"/>
    </location>
</feature>
<feature type="compositionally biased region" description="Acidic residues" evidence="3">
    <location>
        <begin position="117"/>
        <end position="127"/>
    </location>
</feature>
<protein>
    <recommendedName>
        <fullName evidence="4">Fcf2 pre-rRNA processing C-terminal domain-containing protein</fullName>
    </recommendedName>
</protein>
<evidence type="ECO:0000313" key="5">
    <source>
        <dbReference type="EMBL" id="GFR40687.1"/>
    </source>
</evidence>
<evidence type="ECO:0000259" key="4">
    <source>
        <dbReference type="Pfam" id="PF08698"/>
    </source>
</evidence>
<dbReference type="InterPro" id="IPR014810">
    <property type="entry name" value="Fcf2_C"/>
</dbReference>
<accession>A0AAD3HH63</accession>
<dbReference type="PANTHER" id="PTHR21686:SF12">
    <property type="entry name" value="DEOXYNUCLEOTIDYLTRANSFERASE TERMINAL-INTERACTING PROTEIN 2"/>
    <property type="match status" value="1"/>
</dbReference>
<dbReference type="GO" id="GO:0005730">
    <property type="term" value="C:nucleolus"/>
    <property type="evidence" value="ECO:0007669"/>
    <property type="project" value="UniProtKB-SubCell"/>
</dbReference>
<dbReference type="PANTHER" id="PTHR21686">
    <property type="entry name" value="DEOXYNUCLEOTIDYLTRANSFERASE TERMINAL-INTERACTING PROTEIN 2"/>
    <property type="match status" value="1"/>
</dbReference>
<comment type="subcellular location">
    <subcellularLocation>
        <location evidence="1">Nucleus</location>
        <location evidence="1">Nucleolus</location>
    </subcellularLocation>
</comment>
<dbReference type="EMBL" id="BMAR01000001">
    <property type="protein sequence ID" value="GFR40687.1"/>
    <property type="molecule type" value="Genomic_DNA"/>
</dbReference>